<accession>A0AAD7GWK1</accession>
<gene>
    <name evidence="1" type="ORF">B0H17DRAFT_568580</name>
</gene>
<keyword evidence="2" id="KW-1185">Reference proteome</keyword>
<dbReference type="AlphaFoldDB" id="A0AAD7GWK1"/>
<comment type="caution">
    <text evidence="1">The sequence shown here is derived from an EMBL/GenBank/DDBJ whole genome shotgun (WGS) entry which is preliminary data.</text>
</comment>
<dbReference type="EMBL" id="JARKIE010000006">
    <property type="protein sequence ID" value="KAJ7706658.1"/>
    <property type="molecule type" value="Genomic_DNA"/>
</dbReference>
<dbReference type="Proteomes" id="UP001221757">
    <property type="component" value="Unassembled WGS sequence"/>
</dbReference>
<protein>
    <submittedName>
        <fullName evidence="1">Uncharacterized protein</fullName>
    </submittedName>
</protein>
<sequence length="120" mass="13330">MCTPCRIRVFLAPIPRPPASRACGYPGAFAGRCACAASRQGRRRAGPLRSVTRRGRLLWCPGMRADRRLRAGVRAPNQGRAHAGERRFRSGRDAKYRIYGQDQATYMTANSKTIDTSFST</sequence>
<organism evidence="1 2">
    <name type="scientific">Mycena rosella</name>
    <name type="common">Pink bonnet</name>
    <name type="synonym">Agaricus rosellus</name>
    <dbReference type="NCBI Taxonomy" id="1033263"/>
    <lineage>
        <taxon>Eukaryota</taxon>
        <taxon>Fungi</taxon>
        <taxon>Dikarya</taxon>
        <taxon>Basidiomycota</taxon>
        <taxon>Agaricomycotina</taxon>
        <taxon>Agaricomycetes</taxon>
        <taxon>Agaricomycetidae</taxon>
        <taxon>Agaricales</taxon>
        <taxon>Marasmiineae</taxon>
        <taxon>Mycenaceae</taxon>
        <taxon>Mycena</taxon>
    </lineage>
</organism>
<reference evidence="1" key="1">
    <citation type="submission" date="2023-03" db="EMBL/GenBank/DDBJ databases">
        <title>Massive genome expansion in bonnet fungi (Mycena s.s.) driven by repeated elements and novel gene families across ecological guilds.</title>
        <authorList>
            <consortium name="Lawrence Berkeley National Laboratory"/>
            <person name="Harder C.B."/>
            <person name="Miyauchi S."/>
            <person name="Viragh M."/>
            <person name="Kuo A."/>
            <person name="Thoen E."/>
            <person name="Andreopoulos B."/>
            <person name="Lu D."/>
            <person name="Skrede I."/>
            <person name="Drula E."/>
            <person name="Henrissat B."/>
            <person name="Morin E."/>
            <person name="Kohler A."/>
            <person name="Barry K."/>
            <person name="LaButti K."/>
            <person name="Morin E."/>
            <person name="Salamov A."/>
            <person name="Lipzen A."/>
            <person name="Mereny Z."/>
            <person name="Hegedus B."/>
            <person name="Baldrian P."/>
            <person name="Stursova M."/>
            <person name="Weitz H."/>
            <person name="Taylor A."/>
            <person name="Grigoriev I.V."/>
            <person name="Nagy L.G."/>
            <person name="Martin F."/>
            <person name="Kauserud H."/>
        </authorList>
    </citation>
    <scope>NUCLEOTIDE SEQUENCE</scope>
    <source>
        <strain evidence="1">CBHHK067</strain>
    </source>
</reference>
<evidence type="ECO:0000313" key="2">
    <source>
        <dbReference type="Proteomes" id="UP001221757"/>
    </source>
</evidence>
<evidence type="ECO:0000313" key="1">
    <source>
        <dbReference type="EMBL" id="KAJ7706658.1"/>
    </source>
</evidence>
<proteinExistence type="predicted"/>
<name>A0AAD7GWK1_MYCRO</name>